<keyword evidence="12" id="KW-1185">Reference proteome</keyword>
<evidence type="ECO:0000259" key="10">
    <source>
        <dbReference type="Pfam" id="PF00361"/>
    </source>
</evidence>
<feature type="transmembrane region" description="Helical" evidence="9">
    <location>
        <begin position="407"/>
        <end position="428"/>
    </location>
</feature>
<dbReference type="EMBL" id="JBHTJT010000060">
    <property type="protein sequence ID" value="MFD0982654.1"/>
    <property type="molecule type" value="Genomic_DNA"/>
</dbReference>
<feature type="transmembrane region" description="Helical" evidence="9">
    <location>
        <begin position="77"/>
        <end position="98"/>
    </location>
</feature>
<reference evidence="12" key="1">
    <citation type="journal article" date="2019" name="Int. J. Syst. Evol. Microbiol.">
        <title>The Global Catalogue of Microorganisms (GCM) 10K type strain sequencing project: providing services to taxonomists for standard genome sequencing and annotation.</title>
        <authorList>
            <consortium name="The Broad Institute Genomics Platform"/>
            <consortium name="The Broad Institute Genome Sequencing Center for Infectious Disease"/>
            <person name="Wu L."/>
            <person name="Ma J."/>
        </authorList>
    </citation>
    <scope>NUCLEOTIDE SEQUENCE [LARGE SCALE GENOMIC DNA]</scope>
    <source>
        <strain evidence="12">CCUG 60524</strain>
    </source>
</reference>
<comment type="caution">
    <text evidence="11">The sequence shown here is derived from an EMBL/GenBank/DDBJ whole genome shotgun (WGS) entry which is preliminary data.</text>
</comment>
<feature type="transmembrane region" description="Helical" evidence="9">
    <location>
        <begin position="110"/>
        <end position="127"/>
    </location>
</feature>
<evidence type="ECO:0000313" key="11">
    <source>
        <dbReference type="EMBL" id="MFD0982654.1"/>
    </source>
</evidence>
<comment type="function">
    <text evidence="1">NDH-1 shuttles electrons from NADH, via FMN and iron-sulfur (Fe-S) centers, to quinones in the respiratory chain. The immediate electron acceptor for the enzyme in this species is believed to be ubiquinone. Couples the redox reaction to proton translocation (for every two electrons transferred, four hydrogen ions are translocated across the cytoplasmic membrane), and thus conserves the redox energy in a proton gradient.</text>
</comment>
<keyword evidence="3" id="KW-1003">Cell membrane</keyword>
<feature type="transmembrane region" description="Helical" evidence="9">
    <location>
        <begin position="205"/>
        <end position="231"/>
    </location>
</feature>
<feature type="transmembrane region" description="Helical" evidence="9">
    <location>
        <begin position="305"/>
        <end position="329"/>
    </location>
</feature>
<feature type="transmembrane region" description="Helical" evidence="9">
    <location>
        <begin position="243"/>
        <end position="263"/>
    </location>
</feature>
<dbReference type="PANTHER" id="PTHR42682">
    <property type="entry name" value="HYDROGENASE-4 COMPONENT F"/>
    <property type="match status" value="1"/>
</dbReference>
<keyword evidence="6" id="KW-0560">Oxidoreductase</keyword>
<proteinExistence type="predicted"/>
<dbReference type="Proteomes" id="UP001597108">
    <property type="component" value="Unassembled WGS sequence"/>
</dbReference>
<keyword evidence="5 9" id="KW-1133">Transmembrane helix</keyword>
<evidence type="ECO:0000256" key="8">
    <source>
        <dbReference type="RuleBase" id="RU000320"/>
    </source>
</evidence>
<keyword evidence="7 9" id="KW-0472">Membrane</keyword>
<evidence type="ECO:0000256" key="3">
    <source>
        <dbReference type="ARBA" id="ARBA00022475"/>
    </source>
</evidence>
<feature type="transmembrane region" description="Helical" evidence="9">
    <location>
        <begin position="374"/>
        <end position="395"/>
    </location>
</feature>
<gene>
    <name evidence="11" type="ORF">ACFQ2S_23755</name>
</gene>
<evidence type="ECO:0000256" key="1">
    <source>
        <dbReference type="ARBA" id="ARBA00002378"/>
    </source>
</evidence>
<protein>
    <submittedName>
        <fullName evidence="11">Complex I subunit 5 family protein</fullName>
    </submittedName>
</protein>
<evidence type="ECO:0000256" key="4">
    <source>
        <dbReference type="ARBA" id="ARBA00022692"/>
    </source>
</evidence>
<feature type="transmembrane region" description="Helical" evidence="9">
    <location>
        <begin position="34"/>
        <end position="51"/>
    </location>
</feature>
<comment type="subcellular location">
    <subcellularLocation>
        <location evidence="2">Cell membrane</location>
        <topology evidence="2">Multi-pass membrane protein</topology>
    </subcellularLocation>
    <subcellularLocation>
        <location evidence="8">Membrane</location>
        <topology evidence="8">Multi-pass membrane protein</topology>
    </subcellularLocation>
</comment>
<dbReference type="InterPro" id="IPR052175">
    <property type="entry name" value="ComplexI-like_HydComp"/>
</dbReference>
<evidence type="ECO:0000256" key="2">
    <source>
        <dbReference type="ARBA" id="ARBA00004651"/>
    </source>
</evidence>
<sequence length="490" mass="51467">MSQFLPLAILMTSLGVAPVILLMPDGARRLRTGVNLAAATLKVALVVWLSWEVTRGAEFDLRHAIAPGLELHLQSDALSVLFLALSSVLWLLTTIYAVGYLEGGTDRSRFFGFFSLCVASTVGIAMAGNLLTFLVFFELLTLATWPLVVHRGTSEAHRAGRIYLAYTLGGGLALTLGTIWLYSLAGEVPFEPRGVLGDLPETAPVALTAIFVLLIAGVGVKAALVPLHGWLPLSMVAPAPVSALLHAVAVVKAGAFGIMRIVYDVYGVETVQAMGLSAPLAALAAVTILWGSLRALTQDDLKKRLAYSTVSQVSYITLGVALISPVAAIGGLAHLVHQGIMKITLFLAAGNFAEGEGVKTVRAMNGMGKRMPGAMLAFTVGALGMIGIPPLAGFVSKWYLGAGGLDAGQPMVIALLAGSSLLNAAYFLPILYRGWFLAPPETATPGRRIGWMLAIPPATTATLVLAAGLLASAPFSPLGWTRFIVSLEYL</sequence>
<feature type="domain" description="NADH:quinone oxidoreductase/Mrp antiporter transmembrane" evidence="10">
    <location>
        <begin position="127"/>
        <end position="420"/>
    </location>
</feature>
<feature type="transmembrane region" description="Helical" evidence="9">
    <location>
        <begin position="6"/>
        <end position="22"/>
    </location>
</feature>
<evidence type="ECO:0000256" key="9">
    <source>
        <dbReference type="SAM" id="Phobius"/>
    </source>
</evidence>
<evidence type="ECO:0000256" key="5">
    <source>
        <dbReference type="ARBA" id="ARBA00022989"/>
    </source>
</evidence>
<dbReference type="Pfam" id="PF00361">
    <property type="entry name" value="Proton_antipo_M"/>
    <property type="match status" value="1"/>
</dbReference>
<organism evidence="11 12">
    <name type="scientific">Tropicimonas aquimaris</name>
    <dbReference type="NCBI Taxonomy" id="914152"/>
    <lineage>
        <taxon>Bacteria</taxon>
        <taxon>Pseudomonadati</taxon>
        <taxon>Pseudomonadota</taxon>
        <taxon>Alphaproteobacteria</taxon>
        <taxon>Rhodobacterales</taxon>
        <taxon>Roseobacteraceae</taxon>
        <taxon>Tropicimonas</taxon>
    </lineage>
</organism>
<name>A0ABW3IXD5_9RHOB</name>
<dbReference type="PANTHER" id="PTHR42682:SF4">
    <property type="entry name" value="NADH-UBIQUINONE_PLASTOQUINONE"/>
    <property type="match status" value="1"/>
</dbReference>
<keyword evidence="4 8" id="KW-0812">Transmembrane</keyword>
<dbReference type="InterPro" id="IPR001750">
    <property type="entry name" value="ND/Mrp_TM"/>
</dbReference>
<evidence type="ECO:0000313" key="12">
    <source>
        <dbReference type="Proteomes" id="UP001597108"/>
    </source>
</evidence>
<evidence type="ECO:0000256" key="6">
    <source>
        <dbReference type="ARBA" id="ARBA00023002"/>
    </source>
</evidence>
<feature type="transmembrane region" description="Helical" evidence="9">
    <location>
        <begin position="275"/>
        <end position="293"/>
    </location>
</feature>
<feature type="transmembrane region" description="Helical" evidence="9">
    <location>
        <begin position="162"/>
        <end position="185"/>
    </location>
</feature>
<accession>A0ABW3IXD5</accession>
<evidence type="ECO:0000256" key="7">
    <source>
        <dbReference type="ARBA" id="ARBA00023136"/>
    </source>
</evidence>
<feature type="transmembrane region" description="Helical" evidence="9">
    <location>
        <begin position="449"/>
        <end position="471"/>
    </location>
</feature>
<dbReference type="PRINTS" id="PR01434">
    <property type="entry name" value="NADHDHGNASE5"/>
</dbReference>
<dbReference type="RefSeq" id="WP_386078929.1">
    <property type="nucleotide sequence ID" value="NZ_JBHTJT010000060.1"/>
</dbReference>